<dbReference type="RefSeq" id="XP_033313305.1">
    <property type="nucleotide sequence ID" value="XM_033457414.1"/>
</dbReference>
<feature type="region of interest" description="Disordered" evidence="1">
    <location>
        <begin position="86"/>
        <end position="113"/>
    </location>
</feature>
<name>A0A6P8NFS3_9HYME</name>
<proteinExistence type="predicted"/>
<keyword evidence="3" id="KW-1185">Reference proteome</keyword>
<organism evidence="3 4">
    <name type="scientific">Bombus bifarius</name>
    <dbReference type="NCBI Taxonomy" id="103933"/>
    <lineage>
        <taxon>Eukaryota</taxon>
        <taxon>Metazoa</taxon>
        <taxon>Ecdysozoa</taxon>
        <taxon>Arthropoda</taxon>
        <taxon>Hexapoda</taxon>
        <taxon>Insecta</taxon>
        <taxon>Pterygota</taxon>
        <taxon>Neoptera</taxon>
        <taxon>Endopterygota</taxon>
        <taxon>Hymenoptera</taxon>
        <taxon>Apocrita</taxon>
        <taxon>Aculeata</taxon>
        <taxon>Apoidea</taxon>
        <taxon>Anthophila</taxon>
        <taxon>Apidae</taxon>
        <taxon>Bombus</taxon>
        <taxon>Pyrobombus</taxon>
    </lineage>
</organism>
<dbReference type="PROSITE" id="PS50878">
    <property type="entry name" value="RT_POL"/>
    <property type="match status" value="1"/>
</dbReference>
<feature type="compositionally biased region" description="Low complexity" evidence="1">
    <location>
        <begin position="16"/>
        <end position="28"/>
    </location>
</feature>
<feature type="region of interest" description="Disordered" evidence="1">
    <location>
        <begin position="1"/>
        <end position="34"/>
    </location>
</feature>
<dbReference type="Proteomes" id="UP000515164">
    <property type="component" value="Unplaced"/>
</dbReference>
<evidence type="ECO:0000313" key="4">
    <source>
        <dbReference type="RefSeq" id="XP_033313305.1"/>
    </source>
</evidence>
<gene>
    <name evidence="4" type="primary">LOC117212525</name>
</gene>
<dbReference type="SUPFAM" id="SSF56672">
    <property type="entry name" value="DNA/RNA polymerases"/>
    <property type="match status" value="1"/>
</dbReference>
<dbReference type="PANTHER" id="PTHR19446">
    <property type="entry name" value="REVERSE TRANSCRIPTASES"/>
    <property type="match status" value="1"/>
</dbReference>
<dbReference type="InterPro" id="IPR043502">
    <property type="entry name" value="DNA/RNA_pol_sf"/>
</dbReference>
<dbReference type="InterPro" id="IPR000477">
    <property type="entry name" value="RT_dom"/>
</dbReference>
<sequence>MEKFNDSKQILRNKLDSNNNNASDAASPGPGGAVAHLSALEGTVDDEPAMPLNMNLKILTTKTAEQIRNKRKALKIGTVEGDLQKEASATESGCDLGEPSMVSPRQERSVNSEETVHEWRHCLAEEIERQAEVSPVLRNAYTRLREIWEKERNNRSELIKLVDRYIYTILNAALKNKRDLCPRKLADAIINDDLAYLEPTRKPPDAVDVKQLYEALWGRTGPTNLELPSELERASELSLNSYFMPVTIEEIEGKIKRMRSKIAAGPDGLLKENLLMPSLPVILAKLFNILWSSSYFPTARKENRTTLIPKANKNGNMVENWRPITVSPILGRIFSSILDGRLRRGVDQSSRQKGFISESGCKINIELLNAALNYSKRNRGGVFTIVDTPKTFDTIPHSAIKPCLARKAVPTPIMELISEMYNGNKTTIKPNNNKGVEVEILRGAKQGDPLSPLLFNLCLEPLLETNEKNTGDININEANKVSVLAFADDNVLLGEDEREAITKKDTWLIKDPAVKVDNERISGINPDQAFRYLGATVGPWKGVHCGIIMPEILSMVRRVRKLSLKPYQKIELLTKYIFPRYIHNLLINPPSEGVLKLMDKEVRQEIKAILHLLPSIATGRFEHIVKLANLEDVEKAKRRLKAEHIKEWAGLKSQGQGVADFAKKKRCHAQPESLAHVLGLCQFTKSLRIKRHDEVKDLLANKLREQNEVFVKPTVIVRVKEKVDKYSSCLKELKKRYGVGNGAVLPAVLGSRGAITPETVNNFKMMGIPNKDTKTIVLNVLRSSVEMCNLFLDE</sequence>
<accession>A0A6P8NFS3</accession>
<evidence type="ECO:0000256" key="1">
    <source>
        <dbReference type="SAM" id="MobiDB-lite"/>
    </source>
</evidence>
<protein>
    <submittedName>
        <fullName evidence="4">Uncharacterized protein LOC117212525</fullName>
    </submittedName>
</protein>
<evidence type="ECO:0000313" key="3">
    <source>
        <dbReference type="Proteomes" id="UP000515164"/>
    </source>
</evidence>
<dbReference type="Pfam" id="PF00078">
    <property type="entry name" value="RVT_1"/>
    <property type="match status" value="1"/>
</dbReference>
<dbReference type="KEGG" id="bbif:117212525"/>
<evidence type="ECO:0000259" key="2">
    <source>
        <dbReference type="PROSITE" id="PS50878"/>
    </source>
</evidence>
<dbReference type="GO" id="GO:0071897">
    <property type="term" value="P:DNA biosynthetic process"/>
    <property type="evidence" value="ECO:0007669"/>
    <property type="project" value="UniProtKB-ARBA"/>
</dbReference>
<dbReference type="GeneID" id="117212525"/>
<dbReference type="AlphaFoldDB" id="A0A6P8NFS3"/>
<reference evidence="4" key="1">
    <citation type="submission" date="2025-08" db="UniProtKB">
        <authorList>
            <consortium name="RefSeq"/>
        </authorList>
    </citation>
    <scope>IDENTIFICATION</scope>
    <source>
        <tissue evidence="4">Muscle</tissue>
    </source>
</reference>
<dbReference type="CDD" id="cd01650">
    <property type="entry name" value="RT_nLTR_like"/>
    <property type="match status" value="1"/>
</dbReference>
<feature type="domain" description="Reverse transcriptase" evidence="2">
    <location>
        <begin position="289"/>
        <end position="537"/>
    </location>
</feature>